<protein>
    <submittedName>
        <fullName evidence="2">Uncharacterized protein</fullName>
    </submittedName>
</protein>
<evidence type="ECO:0000313" key="2">
    <source>
        <dbReference type="EMBL" id="RDH14066.1"/>
    </source>
</evidence>
<keyword evidence="1" id="KW-0812">Transmembrane</keyword>
<proteinExistence type="predicted"/>
<dbReference type="VEuPathDB" id="FungiDB:M747DRAFT_327020"/>
<dbReference type="EMBL" id="KZ851984">
    <property type="protein sequence ID" value="RDH14066.1"/>
    <property type="molecule type" value="Genomic_DNA"/>
</dbReference>
<evidence type="ECO:0000313" key="3">
    <source>
        <dbReference type="Proteomes" id="UP000253845"/>
    </source>
</evidence>
<evidence type="ECO:0000256" key="1">
    <source>
        <dbReference type="SAM" id="Phobius"/>
    </source>
</evidence>
<dbReference type="AlphaFoldDB" id="A0A370BF27"/>
<name>A0A370BF27_ASPNG</name>
<dbReference type="Proteomes" id="UP000253845">
    <property type="component" value="Unassembled WGS sequence"/>
</dbReference>
<gene>
    <name evidence="2" type="ORF">M747DRAFT_327020</name>
</gene>
<reference evidence="2 3" key="1">
    <citation type="submission" date="2018-07" db="EMBL/GenBank/DDBJ databases">
        <title>Section-level genome sequencing of Aspergillus section Nigri to investigate inter- and intra-species variation.</title>
        <authorList>
            <consortium name="DOE Joint Genome Institute"/>
            <person name="Vesth T.C."/>
            <person name="Nybo J.L."/>
            <person name="Theobald S."/>
            <person name="Frisvad J.C."/>
            <person name="Larsen T.O."/>
            <person name="Nielsen K.F."/>
            <person name="Hoof J.B."/>
            <person name="Brandl J."/>
            <person name="Salamov A."/>
            <person name="Riley R."/>
            <person name="Gladden J.M."/>
            <person name="Phatale P."/>
            <person name="Nielsen M.T."/>
            <person name="Lyhne E.K."/>
            <person name="Kogle M.E."/>
            <person name="Strasser K."/>
            <person name="McDonnell E."/>
            <person name="Barry K."/>
            <person name="Clum A."/>
            <person name="Chen C."/>
            <person name="Nolan M."/>
            <person name="Sandor L."/>
            <person name="Kuo A."/>
            <person name="Lipzen A."/>
            <person name="Hainaut M."/>
            <person name="Drula E."/>
            <person name="Tsang A."/>
            <person name="Magnuson J.K."/>
            <person name="Henrissat B."/>
            <person name="Wiebenga A."/>
            <person name="Simmons B.A."/>
            <person name="Makela M.R."/>
            <person name="De vries R.P."/>
            <person name="Grigoriev I.V."/>
            <person name="Mortensen U.H."/>
            <person name="Baker S.E."/>
            <person name="Andersen M.R."/>
        </authorList>
    </citation>
    <scope>NUCLEOTIDE SEQUENCE [LARGE SCALE GENOMIC DNA]</scope>
    <source>
        <strain evidence="2 3">ATCC 13496</strain>
    </source>
</reference>
<keyword evidence="1" id="KW-1133">Transmembrane helix</keyword>
<accession>A0A370BF27</accession>
<keyword evidence="1" id="KW-0472">Membrane</keyword>
<sequence>MKIHETVSEQSVYAVTLDRLTGTKRASARGLEDQRGPHQESKTTDALRPSDLLLFIDFRPPQQSGQAHALTAVSVADIVSLACRIACFCLPWAFSFSLLPVFSLFGICSFVNPVLLSGVDDLAHKLAWSTGPTTAALQLNAGANHCASTPKHRAGDYGSYSIARLAMSSFSSMLIHLARNQYPYC</sequence>
<feature type="transmembrane region" description="Helical" evidence="1">
    <location>
        <begin position="99"/>
        <end position="119"/>
    </location>
</feature>
<organism evidence="2 3">
    <name type="scientific">Aspergillus niger ATCC 13496</name>
    <dbReference type="NCBI Taxonomy" id="1353008"/>
    <lineage>
        <taxon>Eukaryota</taxon>
        <taxon>Fungi</taxon>
        <taxon>Dikarya</taxon>
        <taxon>Ascomycota</taxon>
        <taxon>Pezizomycotina</taxon>
        <taxon>Eurotiomycetes</taxon>
        <taxon>Eurotiomycetidae</taxon>
        <taxon>Eurotiales</taxon>
        <taxon>Aspergillaceae</taxon>
        <taxon>Aspergillus</taxon>
        <taxon>Aspergillus subgen. Circumdati</taxon>
    </lineage>
</organism>